<dbReference type="EMBL" id="WJXW01000014">
    <property type="protein sequence ID" value="KAF9730538.1"/>
    <property type="molecule type" value="Genomic_DNA"/>
</dbReference>
<evidence type="ECO:0000256" key="2">
    <source>
        <dbReference type="SAM" id="Phobius"/>
    </source>
</evidence>
<dbReference type="GO" id="GO:0000324">
    <property type="term" value="C:fungal-type vacuole"/>
    <property type="evidence" value="ECO:0007669"/>
    <property type="project" value="TreeGrafter"/>
</dbReference>
<evidence type="ECO:0000313" key="4">
    <source>
        <dbReference type="Proteomes" id="UP000756921"/>
    </source>
</evidence>
<feature type="compositionally biased region" description="Basic residues" evidence="1">
    <location>
        <begin position="53"/>
        <end position="63"/>
    </location>
</feature>
<feature type="compositionally biased region" description="Polar residues" evidence="1">
    <location>
        <begin position="430"/>
        <end position="444"/>
    </location>
</feature>
<keyword evidence="2" id="KW-0812">Transmembrane</keyword>
<feature type="region of interest" description="Disordered" evidence="1">
    <location>
        <begin position="413"/>
        <end position="446"/>
    </location>
</feature>
<accession>A0A9P6KKJ1</accession>
<feature type="region of interest" description="Disordered" evidence="1">
    <location>
        <begin position="215"/>
        <end position="299"/>
    </location>
</feature>
<feature type="region of interest" description="Disordered" evidence="1">
    <location>
        <begin position="53"/>
        <end position="72"/>
    </location>
</feature>
<sequence>MCGCIVVAAVFAIDKLFGSSQSCSPRVRNSSLLFWDGGLVSRGVAAHSGLWQHKKPHTGHKHSQLSPASFTQRATPSLSHSVHIRIATLVCYSSMGHCWQSTQPESLLHLPSANLQDPPSPLLAPLSPTEPSTTSSQKGSPLRLSPSRHSFHQSNRHNDHQPNRAPDPAALRQRPPAPSPSFAPPYRTQFAAMRISIRLAGVLALAAPVVLAQDNQDDKTTDEPSATQATNKETQTSAAAQTTAAAKTTDVPSTTEDQSTEQPESTTAAPKSTVTGSPSSGNFISTLPVTTSTSAEATQTQGGAGNFLSLLPSQAGVGIPVVGVPDTAQAAFMQKSDLPDGTVFICVGAILAFFGLGVLVWRGLVAWSLHRSVKRAALTQNLADLKDQSAFPGGKKRGIYNVVSANSTMSLDHLSAAPTGTSRPPKPFANNATSTPPKSNSLFFSPTAGGSTGLRDSVANRSSQYLPAGYYAAGNAQAAQGSPMTHVGGVGSHLSTHSLALPGNRFSARTGISPPQSPSLPPSRGYDRAPPSRDGLSIYNRNSVATLGSPSGRAGVYGNDHGSASQLSLNVPGGSTTGGRAPSAYLDDLFENHGNGPRERL</sequence>
<name>A0A9P6KKJ1_9PLEO</name>
<feature type="compositionally biased region" description="Low complexity" evidence="1">
    <location>
        <begin position="123"/>
        <end position="136"/>
    </location>
</feature>
<feature type="compositionally biased region" description="Low complexity" evidence="1">
    <location>
        <begin position="234"/>
        <end position="249"/>
    </location>
</feature>
<keyword evidence="4" id="KW-1185">Reference proteome</keyword>
<feature type="region of interest" description="Disordered" evidence="1">
    <location>
        <begin position="504"/>
        <end position="538"/>
    </location>
</feature>
<feature type="region of interest" description="Disordered" evidence="1">
    <location>
        <begin position="110"/>
        <end position="185"/>
    </location>
</feature>
<feature type="compositionally biased region" description="Polar residues" evidence="1">
    <location>
        <begin position="250"/>
        <end position="289"/>
    </location>
</feature>
<reference evidence="3" key="1">
    <citation type="journal article" date="2020" name="Mol. Plant Microbe Interact.">
        <title>Genome Sequence of the Biocontrol Agent Coniothyrium minitans strain Conio (IMI 134523).</title>
        <authorList>
            <person name="Patel D."/>
            <person name="Shittu T.A."/>
            <person name="Baroncelli R."/>
            <person name="Muthumeenakshi S."/>
            <person name="Osborne T.H."/>
            <person name="Janganan T.K."/>
            <person name="Sreenivasaprasad S."/>
        </authorList>
    </citation>
    <scope>NUCLEOTIDE SEQUENCE</scope>
    <source>
        <strain evidence="3">Conio</strain>
    </source>
</reference>
<feature type="region of interest" description="Disordered" evidence="1">
    <location>
        <begin position="567"/>
        <end position="601"/>
    </location>
</feature>
<dbReference type="OrthoDB" id="4065319at2759"/>
<dbReference type="PANTHER" id="PTHR36089">
    <property type="entry name" value="CHITIN SYNTHASE 3 COMPLEX PROTEIN CSI2-RELATED"/>
    <property type="match status" value="1"/>
</dbReference>
<gene>
    <name evidence="3" type="ORF">PMIN01_11407</name>
</gene>
<evidence type="ECO:0000256" key="1">
    <source>
        <dbReference type="SAM" id="MobiDB-lite"/>
    </source>
</evidence>
<feature type="compositionally biased region" description="Low complexity" evidence="1">
    <location>
        <begin position="290"/>
        <end position="299"/>
    </location>
</feature>
<keyword evidence="2" id="KW-1133">Transmembrane helix</keyword>
<dbReference type="AlphaFoldDB" id="A0A9P6KKJ1"/>
<proteinExistence type="predicted"/>
<organism evidence="3 4">
    <name type="scientific">Paraphaeosphaeria minitans</name>
    <dbReference type="NCBI Taxonomy" id="565426"/>
    <lineage>
        <taxon>Eukaryota</taxon>
        <taxon>Fungi</taxon>
        <taxon>Dikarya</taxon>
        <taxon>Ascomycota</taxon>
        <taxon>Pezizomycotina</taxon>
        <taxon>Dothideomycetes</taxon>
        <taxon>Pleosporomycetidae</taxon>
        <taxon>Pleosporales</taxon>
        <taxon>Massarineae</taxon>
        <taxon>Didymosphaeriaceae</taxon>
        <taxon>Paraphaeosphaeria</taxon>
    </lineage>
</organism>
<feature type="compositionally biased region" description="Polar residues" evidence="1">
    <location>
        <begin position="223"/>
        <end position="233"/>
    </location>
</feature>
<protein>
    <submittedName>
        <fullName evidence="3">Vacuolar membrane protein</fullName>
    </submittedName>
</protein>
<keyword evidence="2" id="KW-0472">Membrane</keyword>
<feature type="transmembrane region" description="Helical" evidence="2">
    <location>
        <begin position="342"/>
        <end position="365"/>
    </location>
</feature>
<comment type="caution">
    <text evidence="3">The sequence shown here is derived from an EMBL/GenBank/DDBJ whole genome shotgun (WGS) entry which is preliminary data.</text>
</comment>
<evidence type="ECO:0000313" key="3">
    <source>
        <dbReference type="EMBL" id="KAF9730538.1"/>
    </source>
</evidence>
<dbReference type="Proteomes" id="UP000756921">
    <property type="component" value="Unassembled WGS sequence"/>
</dbReference>
<dbReference type="InterPro" id="IPR051009">
    <property type="entry name" value="PRM"/>
</dbReference>
<dbReference type="PANTHER" id="PTHR36089:SF1">
    <property type="entry name" value="CHITIN SYNTHASE 3 COMPLEX PROTEIN CSI2-RELATED"/>
    <property type="match status" value="1"/>
</dbReference>